<name>A0A229SPZ0_9PSEU</name>
<evidence type="ECO:0000313" key="2">
    <source>
        <dbReference type="EMBL" id="OXM60956.1"/>
    </source>
</evidence>
<protein>
    <recommendedName>
        <fullName evidence="4">Pentapeptide repeat-containing protein</fullName>
    </recommendedName>
</protein>
<evidence type="ECO:0008006" key="4">
    <source>
        <dbReference type="Google" id="ProtNLM"/>
    </source>
</evidence>
<accession>A0A229SPZ0</accession>
<dbReference type="Proteomes" id="UP000215199">
    <property type="component" value="Unassembled WGS sequence"/>
</dbReference>
<dbReference type="AlphaFoldDB" id="A0A229SPZ0"/>
<evidence type="ECO:0000313" key="3">
    <source>
        <dbReference type="Proteomes" id="UP000215199"/>
    </source>
</evidence>
<proteinExistence type="predicted"/>
<keyword evidence="3" id="KW-1185">Reference proteome</keyword>
<feature type="compositionally biased region" description="Basic residues" evidence="1">
    <location>
        <begin position="230"/>
        <end position="241"/>
    </location>
</feature>
<feature type="region of interest" description="Disordered" evidence="1">
    <location>
        <begin position="118"/>
        <end position="255"/>
    </location>
</feature>
<organism evidence="2 3">
    <name type="scientific">Amycolatopsis vastitatis</name>
    <dbReference type="NCBI Taxonomy" id="1905142"/>
    <lineage>
        <taxon>Bacteria</taxon>
        <taxon>Bacillati</taxon>
        <taxon>Actinomycetota</taxon>
        <taxon>Actinomycetes</taxon>
        <taxon>Pseudonocardiales</taxon>
        <taxon>Pseudonocardiaceae</taxon>
        <taxon>Amycolatopsis</taxon>
    </lineage>
</organism>
<dbReference type="InterPro" id="IPR001646">
    <property type="entry name" value="5peptide_repeat"/>
</dbReference>
<feature type="compositionally biased region" description="Polar residues" evidence="1">
    <location>
        <begin position="172"/>
        <end position="182"/>
    </location>
</feature>
<feature type="compositionally biased region" description="Basic and acidic residues" evidence="1">
    <location>
        <begin position="201"/>
        <end position="214"/>
    </location>
</feature>
<comment type="caution">
    <text evidence="2">The sequence shown here is derived from an EMBL/GenBank/DDBJ whole genome shotgun (WGS) entry which is preliminary data.</text>
</comment>
<dbReference type="SUPFAM" id="SSF141571">
    <property type="entry name" value="Pentapeptide repeat-like"/>
    <property type="match status" value="1"/>
</dbReference>
<feature type="compositionally biased region" description="Pro residues" evidence="1">
    <location>
        <begin position="139"/>
        <end position="149"/>
    </location>
</feature>
<evidence type="ECO:0000256" key="1">
    <source>
        <dbReference type="SAM" id="MobiDB-lite"/>
    </source>
</evidence>
<reference evidence="3" key="1">
    <citation type="submission" date="2017-07" db="EMBL/GenBank/DDBJ databases">
        <title>Comparative genome mining reveals phylogenetic distribution patterns of secondary metabolites in Amycolatopsis.</title>
        <authorList>
            <person name="Adamek M."/>
            <person name="Alanjary M."/>
            <person name="Sales-Ortells H."/>
            <person name="Goodfellow M."/>
            <person name="Bull A.T."/>
            <person name="Kalinowski J."/>
            <person name="Ziemert N."/>
        </authorList>
    </citation>
    <scope>NUCLEOTIDE SEQUENCE [LARGE SCALE GENOMIC DNA]</scope>
    <source>
        <strain evidence="3">H5</strain>
    </source>
</reference>
<feature type="compositionally biased region" description="Low complexity" evidence="1">
    <location>
        <begin position="120"/>
        <end position="133"/>
    </location>
</feature>
<dbReference type="Pfam" id="PF13576">
    <property type="entry name" value="Pentapeptide_3"/>
    <property type="match status" value="1"/>
</dbReference>
<dbReference type="Gene3D" id="2.160.20.80">
    <property type="entry name" value="E3 ubiquitin-protein ligase SopA"/>
    <property type="match status" value="1"/>
</dbReference>
<sequence>MPFDVPGDKHQHEHDPSLAEAARAEYKERVQEQEVRIAAQRILADHLRIGRPRTFWDNIDIDLDLTKARLINLDMTECVINSARFGEASFVGTTKFSYARFSYSDFRQATFTGRVDFRGSSSSATHTSSSQPSVGAPPTLQPSPMPGSPAMPTSAAQPSRVLPASRVPGSLATPSSSAQPSSMRRRSEAQPSPTRPTSRARCREITHFGCERRSPAAAKIPARRPQPGPARHRRLRSRPGPRIRQPIATANTCAP</sequence>
<dbReference type="EMBL" id="NMUL01000051">
    <property type="protein sequence ID" value="OXM60956.1"/>
    <property type="molecule type" value="Genomic_DNA"/>
</dbReference>
<gene>
    <name evidence="2" type="ORF">CF165_39860</name>
</gene>